<evidence type="ECO:0000313" key="3">
    <source>
        <dbReference type="Proteomes" id="UP000313359"/>
    </source>
</evidence>
<name>A0A5C2RTG4_9APHY</name>
<dbReference type="EMBL" id="ML122321">
    <property type="protein sequence ID" value="RPD53496.1"/>
    <property type="molecule type" value="Genomic_DNA"/>
</dbReference>
<gene>
    <name evidence="2" type="ORF">L227DRAFT_513237</name>
</gene>
<organism evidence="2 3">
    <name type="scientific">Lentinus tigrinus ALCF2SS1-6</name>
    <dbReference type="NCBI Taxonomy" id="1328759"/>
    <lineage>
        <taxon>Eukaryota</taxon>
        <taxon>Fungi</taxon>
        <taxon>Dikarya</taxon>
        <taxon>Basidiomycota</taxon>
        <taxon>Agaricomycotina</taxon>
        <taxon>Agaricomycetes</taxon>
        <taxon>Polyporales</taxon>
        <taxon>Polyporaceae</taxon>
        <taxon>Lentinus</taxon>
    </lineage>
</organism>
<evidence type="ECO:0000256" key="1">
    <source>
        <dbReference type="SAM" id="MobiDB-lite"/>
    </source>
</evidence>
<dbReference type="AlphaFoldDB" id="A0A5C2RTG4"/>
<feature type="compositionally biased region" description="Basic residues" evidence="1">
    <location>
        <begin position="317"/>
        <end position="330"/>
    </location>
</feature>
<accession>A0A5C2RTG4</accession>
<feature type="region of interest" description="Disordered" evidence="1">
    <location>
        <begin position="298"/>
        <end position="346"/>
    </location>
</feature>
<dbReference type="OrthoDB" id="2804332at2759"/>
<evidence type="ECO:0000313" key="2">
    <source>
        <dbReference type="EMBL" id="RPD53496.1"/>
    </source>
</evidence>
<dbReference type="Proteomes" id="UP000313359">
    <property type="component" value="Unassembled WGS sequence"/>
</dbReference>
<reference evidence="2" key="1">
    <citation type="journal article" date="2018" name="Genome Biol. Evol.">
        <title>Genomics and development of Lentinus tigrinus, a white-rot wood-decaying mushroom with dimorphic fruiting bodies.</title>
        <authorList>
            <person name="Wu B."/>
            <person name="Xu Z."/>
            <person name="Knudson A."/>
            <person name="Carlson A."/>
            <person name="Chen N."/>
            <person name="Kovaka S."/>
            <person name="LaButti K."/>
            <person name="Lipzen A."/>
            <person name="Pennachio C."/>
            <person name="Riley R."/>
            <person name="Schakwitz W."/>
            <person name="Umezawa K."/>
            <person name="Ohm R.A."/>
            <person name="Grigoriev I.V."/>
            <person name="Nagy L.G."/>
            <person name="Gibbons J."/>
            <person name="Hibbett D."/>
        </authorList>
    </citation>
    <scope>NUCLEOTIDE SEQUENCE [LARGE SCALE GENOMIC DNA]</scope>
    <source>
        <strain evidence="2">ALCF2SS1-6</strain>
    </source>
</reference>
<sequence>MDTKAASEGSFTTKVITSPNQDWIPEHPIERSVIRTYANGLWGFHEYSRWPQPITPNMYHIACIPRPRSDEHLPSILWLELRPDSDWVGSPSSALRGVGFLKEHIRDALSFAACQAIDRFDTLVGGPDHLRTYGQDLRLVLRQCLDSVRRLPAPAGVAIALGAHIQRLSLELLGIYTYLREVLPRMQDGGDHSRLVLRVLGAFVHDEATALRCAKAGLPTWVLQPLTRDIKVWRVVATEKPSYLCVERSNPPLEYNPDQVAGVVNPSASWLSKMVFAISRQLCSAMLPTLTEPQGLQSKDLVMKEAPPPTKAERSQTYKKTRRSGKKRRKITDDLEPTTRTNLHGREPSRECVVNPFYRVPEPWGQVLRGLGSLPQPSRSVLYFYVPPFLLDTKVHRYIHNLVRIRPFCRWRLLDPTVSGRPMTIGEWRTVLWGDYHVLAEPPTAREQRRSNKKHAIKSAVARLCANSAALTSYDASEIHYLAGLAVTTETAARNLLVRLTLCWEAHEINFWCEVMALDALMVPRDDWPVMHRWAREARVSAIWGAPSSLLTVVPNVPSDISRPWWIRASHSRWQEGEARLRAFVEVMSTWPGCPELLLAKVQVSTWNHDEYELVQKEAVSYYVQTFVSKYHRLPVVPMDYPFESHPTDFPDMGDT</sequence>
<keyword evidence="3" id="KW-1185">Reference proteome</keyword>
<proteinExistence type="predicted"/>
<protein>
    <submittedName>
        <fullName evidence="2">Uncharacterized protein</fullName>
    </submittedName>
</protein>